<feature type="signal peptide" evidence="5">
    <location>
        <begin position="1"/>
        <end position="17"/>
    </location>
</feature>
<evidence type="ECO:0000256" key="2">
    <source>
        <dbReference type="ARBA" id="ARBA00022777"/>
    </source>
</evidence>
<dbReference type="Pfam" id="PF07495">
    <property type="entry name" value="Y_Y_Y"/>
    <property type="match status" value="1"/>
</dbReference>
<dbReference type="InterPro" id="IPR011123">
    <property type="entry name" value="Y_Y_Y"/>
</dbReference>
<feature type="transmembrane region" description="Helical" evidence="4">
    <location>
        <begin position="743"/>
        <end position="763"/>
    </location>
</feature>
<keyword evidence="2" id="KW-0418">Kinase</keyword>
<organism evidence="7 8">
    <name type="scientific">Sphingomonas glacialis</name>
    <dbReference type="NCBI Taxonomy" id="658225"/>
    <lineage>
        <taxon>Bacteria</taxon>
        <taxon>Pseudomonadati</taxon>
        <taxon>Pseudomonadota</taxon>
        <taxon>Alphaproteobacteria</taxon>
        <taxon>Sphingomonadales</taxon>
        <taxon>Sphingomonadaceae</taxon>
        <taxon>Sphingomonas</taxon>
    </lineage>
</organism>
<keyword evidence="3" id="KW-0902">Two-component regulatory system</keyword>
<dbReference type="PANTHER" id="PTHR24421">
    <property type="entry name" value="NITRATE/NITRITE SENSOR PROTEIN NARX-RELATED"/>
    <property type="match status" value="1"/>
</dbReference>
<dbReference type="AlphaFoldDB" id="A0A502FU49"/>
<dbReference type="CDD" id="cd16917">
    <property type="entry name" value="HATPase_UhpB-NarQ-NarX-like"/>
    <property type="match status" value="1"/>
</dbReference>
<dbReference type="PROSITE" id="PS50109">
    <property type="entry name" value="HIS_KIN"/>
    <property type="match status" value="1"/>
</dbReference>
<dbReference type="Gene3D" id="3.30.565.10">
    <property type="entry name" value="Histidine kinase-like ATPase, C-terminal domain"/>
    <property type="match status" value="1"/>
</dbReference>
<dbReference type="SUPFAM" id="SSF55874">
    <property type="entry name" value="ATPase domain of HSP90 chaperone/DNA topoisomerase II/histidine kinase"/>
    <property type="match status" value="1"/>
</dbReference>
<evidence type="ECO:0000313" key="8">
    <source>
        <dbReference type="Proteomes" id="UP000319931"/>
    </source>
</evidence>
<dbReference type="InterPro" id="IPR015943">
    <property type="entry name" value="WD40/YVTN_repeat-like_dom_sf"/>
</dbReference>
<evidence type="ECO:0000256" key="3">
    <source>
        <dbReference type="ARBA" id="ARBA00023012"/>
    </source>
</evidence>
<comment type="caution">
    <text evidence="7">The sequence shown here is derived from an EMBL/GenBank/DDBJ whole genome shotgun (WGS) entry which is preliminary data.</text>
</comment>
<evidence type="ECO:0000256" key="5">
    <source>
        <dbReference type="SAM" id="SignalP"/>
    </source>
</evidence>
<dbReference type="Pfam" id="PF07494">
    <property type="entry name" value="Reg_prop"/>
    <property type="match status" value="1"/>
</dbReference>
<keyword evidence="8" id="KW-1185">Reference proteome</keyword>
<dbReference type="SMART" id="SM00387">
    <property type="entry name" value="HATPase_c"/>
    <property type="match status" value="1"/>
</dbReference>
<feature type="domain" description="Histidine kinase" evidence="6">
    <location>
        <begin position="889"/>
        <end position="981"/>
    </location>
</feature>
<dbReference type="GO" id="GO:0016020">
    <property type="term" value="C:membrane"/>
    <property type="evidence" value="ECO:0007669"/>
    <property type="project" value="InterPro"/>
</dbReference>
<feature type="chain" id="PRO_5021218710" description="Histidine kinase domain-containing protein" evidence="5">
    <location>
        <begin position="18"/>
        <end position="1001"/>
    </location>
</feature>
<keyword evidence="4" id="KW-0472">Membrane</keyword>
<protein>
    <recommendedName>
        <fullName evidence="6">Histidine kinase domain-containing protein</fullName>
    </recommendedName>
</protein>
<dbReference type="InterPro" id="IPR013783">
    <property type="entry name" value="Ig-like_fold"/>
</dbReference>
<dbReference type="Proteomes" id="UP000319931">
    <property type="component" value="Unassembled WGS sequence"/>
</dbReference>
<dbReference type="Pfam" id="PF02518">
    <property type="entry name" value="HATPase_c"/>
    <property type="match status" value="1"/>
</dbReference>
<dbReference type="GO" id="GO:0046983">
    <property type="term" value="F:protein dimerization activity"/>
    <property type="evidence" value="ECO:0007669"/>
    <property type="project" value="InterPro"/>
</dbReference>
<dbReference type="InterPro" id="IPR003594">
    <property type="entry name" value="HATPase_dom"/>
</dbReference>
<keyword evidence="5" id="KW-0732">Signal</keyword>
<keyword evidence="1" id="KW-0808">Transferase</keyword>
<dbReference type="InterPro" id="IPR036890">
    <property type="entry name" value="HATPase_C_sf"/>
</dbReference>
<dbReference type="InterPro" id="IPR050482">
    <property type="entry name" value="Sensor_HK_TwoCompSys"/>
</dbReference>
<proteinExistence type="predicted"/>
<name>A0A502FU49_9SPHN</name>
<dbReference type="EMBL" id="RCZC01000003">
    <property type="protein sequence ID" value="TPG52626.1"/>
    <property type="molecule type" value="Genomic_DNA"/>
</dbReference>
<keyword evidence="4" id="KW-0812">Transmembrane</keyword>
<dbReference type="Pfam" id="PF07730">
    <property type="entry name" value="HisKA_3"/>
    <property type="match status" value="1"/>
</dbReference>
<evidence type="ECO:0000313" key="7">
    <source>
        <dbReference type="EMBL" id="TPG52626.1"/>
    </source>
</evidence>
<dbReference type="OrthoDB" id="9778496at2"/>
<accession>A0A502FU49</accession>
<dbReference type="InterPro" id="IPR011712">
    <property type="entry name" value="Sig_transdc_His_kin_sub3_dim/P"/>
</dbReference>
<reference evidence="7 8" key="1">
    <citation type="journal article" date="2019" name="Environ. Microbiol.">
        <title>Species interactions and distinct microbial communities in high Arctic permafrost affected cryosols are associated with the CH4 and CO2 gas fluxes.</title>
        <authorList>
            <person name="Altshuler I."/>
            <person name="Hamel J."/>
            <person name="Turney S."/>
            <person name="Magnuson E."/>
            <person name="Levesque R."/>
            <person name="Greer C."/>
            <person name="Whyte L.G."/>
        </authorList>
    </citation>
    <scope>NUCLEOTIDE SEQUENCE [LARGE SCALE GENOMIC DNA]</scope>
    <source>
        <strain evidence="7 8">E6.1</strain>
    </source>
</reference>
<dbReference type="GO" id="GO:0000155">
    <property type="term" value="F:phosphorelay sensor kinase activity"/>
    <property type="evidence" value="ECO:0007669"/>
    <property type="project" value="InterPro"/>
</dbReference>
<gene>
    <name evidence="7" type="ORF">EAH76_12095</name>
</gene>
<dbReference type="SUPFAM" id="SSF63829">
    <property type="entry name" value="Calcium-dependent phosphotriesterase"/>
    <property type="match status" value="3"/>
</dbReference>
<dbReference type="Gene3D" id="2.60.40.10">
    <property type="entry name" value="Immunoglobulins"/>
    <property type="match status" value="1"/>
</dbReference>
<dbReference type="RefSeq" id="WP_140850542.1">
    <property type="nucleotide sequence ID" value="NZ_RCZC01000003.1"/>
</dbReference>
<sequence>MLVSILACVLYTTPALSLDPALSIAQYKHTRWTIEDGAPSTIGALAQGRDGYLWIGAAAGVFRFDGVSFEQIAAAGPTPPHGAVSALLAAHDGSIWVGYTKGGLSVVQHGLLHDIPAPPFTDYVISLTQGPDHAIWAVLGRPDMPLLRFDGHAWLQIGENWGLPHQQVTGLLQDREGALWVATEQLLMILRPGSRHFEKVPVTLEGHAALSEDSRGRIWASDNSGSWIVSPRDQSRRHFKTPAFPRAAWARFDHDDNLWGLYFKKGIFRLSAPLSPRRALVGGAPPLDVDVVGSELASSAAGAVFEDREGNIWIGSSRGLDRFRAANVIVQPQLRDAAVFGDVITGVSSGAVYVGEADTIYEILPGGGPMPVISHVGSTEAICEGLNGDVWMFTHERLLRLRDKHLLNTTHPISVANGAIDDCLVDDQGVLWANAGTDGLFRLAGGKWDHPVIPSAGGFRPVQLIPTADHRRLAYLASGAIVEFDGGGHAIREELKPTAGRAMSMAIAGASGLLVGDPSGLGRVWHGSLQTISATRVPWVRQPTGVVQTKSGQTWMIAQAQIIGLVTSELEAAFTDRKARLRPVVLSFSDGLPDIDVRSGVRAAALGGDGRVWFSTLAGTVFVDPAHLVRNTLPPPVSINRLVTPRNSYTDPVYVDLPQGTSKVEIGYAALSLTMPERVRVRYRLEGVDDDWVDPGSRREASYSNLAPGRYRFHVIAANNDGVWNRSGATVGFSIAPTFLQSGWFTLLCTMAGALLLWALYSVRTRQLTARVRDRLGAQLAERERIARELHDTLLQGFQGLVLRFQAIANRLPPDSAMRPPMDEALNHAEAVLTEGRNRVSDLRFAEDGPDLAGAIVAIAGDLGSGSAASITVTAEGRARELDAMVREELLRIAEEAIRNAIQHSKASRIEVTIVYGRQLQLGVRDDGKGLPDDVAAAGQRPRHFGLTGMRERARHAGGLLTIASRPQLGVEVSVAVPGRLAYAPGQSLNARKRNGEESPT</sequence>
<dbReference type="PANTHER" id="PTHR24421:SF62">
    <property type="entry name" value="SENSORY TRANSDUCTION HISTIDINE KINASE"/>
    <property type="match status" value="1"/>
</dbReference>
<dbReference type="InterPro" id="IPR011110">
    <property type="entry name" value="Reg_prop"/>
</dbReference>
<evidence type="ECO:0000256" key="4">
    <source>
        <dbReference type="SAM" id="Phobius"/>
    </source>
</evidence>
<keyword evidence="4" id="KW-1133">Transmembrane helix</keyword>
<evidence type="ECO:0000256" key="1">
    <source>
        <dbReference type="ARBA" id="ARBA00022679"/>
    </source>
</evidence>
<dbReference type="Gene3D" id="2.130.10.10">
    <property type="entry name" value="YVTN repeat-like/Quinoprotein amine dehydrogenase"/>
    <property type="match status" value="2"/>
</dbReference>
<evidence type="ECO:0000259" key="6">
    <source>
        <dbReference type="PROSITE" id="PS50109"/>
    </source>
</evidence>
<dbReference type="InterPro" id="IPR005467">
    <property type="entry name" value="His_kinase_dom"/>
</dbReference>
<dbReference type="Gene3D" id="1.20.5.1930">
    <property type="match status" value="1"/>
</dbReference>